<dbReference type="EMBL" id="CM055108">
    <property type="protein sequence ID" value="KAJ7525083.1"/>
    <property type="molecule type" value="Genomic_DNA"/>
</dbReference>
<sequence length="738" mass="80066">MTAVAVSPDAETNELLQNLRLDSQSTKAGDNQEHLLLFFGQLQFQSAISSHSSSSSDSNGDASVATTAGNLASTNGTYEYAPDTVIYYAPTGYSTPQPYMYDFSQGGFDATIAGDWEEYPRYVSMDGVEFHPSGLYGENAPVIFQPTSYGYAAQPTYGPYSPAAAVPTIGPDGQLYGPTAFQYSGPFYQPNLSPNAQYLPPASMMIAGDLVPTPLEASSPGVDFPGGVMTNGSIVALGPRPGYPVAVVSPHSPYVRGVVPLALHSPGAQDVRVGYETFRASPPTWIDVPKFSEAQQRPSNPGAPRPTVSVAGHSSQTLRPITPLQVRVPSPQSPQVPNVVTSSSLGPGSLSNGYPPLARATPTSSAAGRGRGVNTTSQESKSSGHGVWIGVDKSKLRERGLIGNGNGFFDISSEQNRGPRTARTLRPVPMVLRQTRGQFGGSSGTDDTKSALPMEKYNRPDFPVTYDDANFYIIKSYSEDDVHKSIKYDIWASTANGNRRLDEAYREAQARAAAKKGTCPVFLLFSVNASGQFCGLAEMTGAVDFFKSVDYWQQDKWNGQFPVKWHIIKDVPNSQFRHIILKNNENKPVTNSRDTQEVKFEQGIEMLNIFKSYPLKTSILDDFQFYENRQKAMEDKRSRQLGQEQNQQENLQGAIDSRKCEMNVVDPKFESKEVVPAMKVNGNVEALEIGTLGGRVTSLSPSSEVVASEGSSKNESRVVSVPRDKESAVRSAQSRTSI</sequence>
<name>A0ACC2B5U0_DIPCM</name>
<evidence type="ECO:0000313" key="1">
    <source>
        <dbReference type="EMBL" id="KAJ7525083.1"/>
    </source>
</evidence>
<organism evidence="1 2">
    <name type="scientific">Diphasiastrum complanatum</name>
    <name type="common">Issler's clubmoss</name>
    <name type="synonym">Lycopodium complanatum</name>
    <dbReference type="NCBI Taxonomy" id="34168"/>
    <lineage>
        <taxon>Eukaryota</taxon>
        <taxon>Viridiplantae</taxon>
        <taxon>Streptophyta</taxon>
        <taxon>Embryophyta</taxon>
        <taxon>Tracheophyta</taxon>
        <taxon>Lycopodiopsida</taxon>
        <taxon>Lycopodiales</taxon>
        <taxon>Lycopodiaceae</taxon>
        <taxon>Lycopodioideae</taxon>
        <taxon>Diphasiastrum</taxon>
    </lineage>
</organism>
<dbReference type="Proteomes" id="UP001162992">
    <property type="component" value="Chromosome 17"/>
</dbReference>
<gene>
    <name evidence="1" type="ORF">O6H91_17G035500</name>
</gene>
<evidence type="ECO:0000313" key="2">
    <source>
        <dbReference type="Proteomes" id="UP001162992"/>
    </source>
</evidence>
<reference evidence="2" key="1">
    <citation type="journal article" date="2024" name="Proc. Natl. Acad. Sci. U.S.A.">
        <title>Extraordinary preservation of gene collinearity over three hundred million years revealed in homosporous lycophytes.</title>
        <authorList>
            <person name="Li C."/>
            <person name="Wickell D."/>
            <person name="Kuo L.Y."/>
            <person name="Chen X."/>
            <person name="Nie B."/>
            <person name="Liao X."/>
            <person name="Peng D."/>
            <person name="Ji J."/>
            <person name="Jenkins J."/>
            <person name="Williams M."/>
            <person name="Shu S."/>
            <person name="Plott C."/>
            <person name="Barry K."/>
            <person name="Rajasekar S."/>
            <person name="Grimwood J."/>
            <person name="Han X."/>
            <person name="Sun S."/>
            <person name="Hou Z."/>
            <person name="He W."/>
            <person name="Dai G."/>
            <person name="Sun C."/>
            <person name="Schmutz J."/>
            <person name="Leebens-Mack J.H."/>
            <person name="Li F.W."/>
            <person name="Wang L."/>
        </authorList>
    </citation>
    <scope>NUCLEOTIDE SEQUENCE [LARGE SCALE GENOMIC DNA]</scope>
    <source>
        <strain evidence="2">cv. PW_Plant_1</strain>
    </source>
</reference>
<accession>A0ACC2B5U0</accession>
<proteinExistence type="predicted"/>
<keyword evidence="2" id="KW-1185">Reference proteome</keyword>
<protein>
    <submittedName>
        <fullName evidence="1">Uncharacterized protein</fullName>
    </submittedName>
</protein>
<comment type="caution">
    <text evidence="1">The sequence shown here is derived from an EMBL/GenBank/DDBJ whole genome shotgun (WGS) entry which is preliminary data.</text>
</comment>